<reference evidence="9" key="1">
    <citation type="journal article" date="2009" name="Environ. Microbiol.">
        <title>Dynamics of genome evolution in facultative symbionts of aphids.</title>
        <authorList>
            <person name="Degnan P.H."/>
            <person name="Leonardo T.E."/>
            <person name="Cass B.N."/>
            <person name="Hurwitz B."/>
            <person name="Stern D."/>
            <person name="Gibbs R.A."/>
            <person name="Richards S."/>
            <person name="Moran N.A."/>
        </authorList>
    </citation>
    <scope>NUCLEOTIDE SEQUENCE [LARGE SCALE GENOMIC DNA]</scope>
    <source>
        <strain evidence="9">LSR1</strain>
    </source>
</reference>
<evidence type="ECO:0000256" key="3">
    <source>
        <dbReference type="ARBA" id="ARBA00022519"/>
    </source>
</evidence>
<evidence type="ECO:0000256" key="4">
    <source>
        <dbReference type="ARBA" id="ARBA00022692"/>
    </source>
</evidence>
<keyword evidence="4 8" id="KW-0812">Transmembrane</keyword>
<dbReference type="eggNOG" id="COG4660">
    <property type="taxonomic scope" value="Bacteria"/>
</dbReference>
<keyword evidence="5" id="KW-1278">Translocase</keyword>
<feature type="transmembrane region" description="Helical" evidence="8">
    <location>
        <begin position="38"/>
        <end position="59"/>
    </location>
</feature>
<evidence type="ECO:0000313" key="10">
    <source>
        <dbReference type="Proteomes" id="UP000005726"/>
    </source>
</evidence>
<gene>
    <name evidence="9" type="primary">rsxE</name>
    <name evidence="9" type="ORF">REG_1594</name>
</gene>
<keyword evidence="3" id="KW-1003">Cell membrane</keyword>
<organism evidence="9 10">
    <name type="scientific">Candidatus Regiella insecticola LSR1</name>
    <dbReference type="NCBI Taxonomy" id="663321"/>
    <lineage>
        <taxon>Bacteria</taxon>
        <taxon>Pseudomonadati</taxon>
        <taxon>Pseudomonadota</taxon>
        <taxon>Gammaproteobacteria</taxon>
        <taxon>Enterobacterales</taxon>
        <taxon>Enterobacteriaceae</taxon>
        <taxon>aphid secondary symbionts</taxon>
        <taxon>Candidatus Regiella</taxon>
    </lineage>
</organism>
<accession>E0WU47</accession>
<dbReference type="EMBL" id="GL379627">
    <property type="protein sequence ID" value="EFL91472.1"/>
    <property type="molecule type" value="Genomic_DNA"/>
</dbReference>
<dbReference type="AlphaFoldDB" id="E0WU47"/>
<dbReference type="HOGENOM" id="CLU_046659_3_0_6"/>
<keyword evidence="10" id="KW-1185">Reference proteome</keyword>
<dbReference type="PANTHER" id="PTHR30586:SF0">
    <property type="entry name" value="ION-TRANSLOCATING OXIDOREDUCTASE COMPLEX SUBUNIT E"/>
    <property type="match status" value="1"/>
</dbReference>
<keyword evidence="6 8" id="KW-1133">Transmembrane helix</keyword>
<name>E0WU47_9ENTR</name>
<dbReference type="PANTHER" id="PTHR30586">
    <property type="entry name" value="ELECTRON TRANSPORT COMPLEX PROTEIN RNFE"/>
    <property type="match status" value="1"/>
</dbReference>
<keyword evidence="3" id="KW-0997">Cell inner membrane</keyword>
<dbReference type="Proteomes" id="UP000005726">
    <property type="component" value="Unassembled WGS sequence"/>
</dbReference>
<dbReference type="GO" id="GO:0005886">
    <property type="term" value="C:plasma membrane"/>
    <property type="evidence" value="ECO:0007669"/>
    <property type="project" value="TreeGrafter"/>
</dbReference>
<evidence type="ECO:0000313" key="9">
    <source>
        <dbReference type="EMBL" id="EFL91472.1"/>
    </source>
</evidence>
<evidence type="ECO:0000256" key="6">
    <source>
        <dbReference type="ARBA" id="ARBA00022989"/>
    </source>
</evidence>
<feature type="transmembrane region" description="Helical" evidence="8">
    <location>
        <begin position="71"/>
        <end position="92"/>
    </location>
</feature>
<dbReference type="InterPro" id="IPR003667">
    <property type="entry name" value="NqrDE/RnfAE"/>
</dbReference>
<evidence type="ECO:0000256" key="7">
    <source>
        <dbReference type="ARBA" id="ARBA00023136"/>
    </source>
</evidence>
<evidence type="ECO:0000256" key="2">
    <source>
        <dbReference type="ARBA" id="ARBA00022448"/>
    </source>
</evidence>
<comment type="subcellular location">
    <subcellularLocation>
        <location evidence="1">Endomembrane system</location>
        <topology evidence="1">Multi-pass membrane protein</topology>
    </subcellularLocation>
</comment>
<proteinExistence type="predicted"/>
<evidence type="ECO:0000256" key="8">
    <source>
        <dbReference type="SAM" id="Phobius"/>
    </source>
</evidence>
<dbReference type="GO" id="GO:0012505">
    <property type="term" value="C:endomembrane system"/>
    <property type="evidence" value="ECO:0007669"/>
    <property type="project" value="UniProtKB-SubCell"/>
</dbReference>
<evidence type="ECO:0000256" key="5">
    <source>
        <dbReference type="ARBA" id="ARBA00022967"/>
    </source>
</evidence>
<dbReference type="Pfam" id="PF02508">
    <property type="entry name" value="Rnf-Nqr"/>
    <property type="match status" value="1"/>
</dbReference>
<keyword evidence="2" id="KW-0813">Transport</keyword>
<evidence type="ECO:0000256" key="1">
    <source>
        <dbReference type="ARBA" id="ARBA00004127"/>
    </source>
</evidence>
<keyword evidence="7 8" id="KW-0472">Membrane</keyword>
<sequence>MSEVKNLLMQGLWTNNSALTQLLGLCPLLAVSSTATHALGLGLATALVLFCTNIVVSALRRWIPSEIRIPIYVMIIASVVSTVQMLINAYTFNMYQSLAGKYLIDKKNK</sequence>
<dbReference type="STRING" id="663321.REG_1594"/>
<protein>
    <submittedName>
        <fullName evidence="9">Putative inner membrane NADH-quinone reductase</fullName>
    </submittedName>
</protein>